<evidence type="ECO:0000313" key="2">
    <source>
        <dbReference type="EMBL" id="KAK5845326.1"/>
    </source>
</evidence>
<feature type="region of interest" description="Disordered" evidence="1">
    <location>
        <begin position="86"/>
        <end position="117"/>
    </location>
</feature>
<reference evidence="2 3" key="1">
    <citation type="submission" date="2023-03" db="EMBL/GenBank/DDBJ databases">
        <title>WGS of Gossypium arboreum.</title>
        <authorList>
            <person name="Yu D."/>
        </authorList>
    </citation>
    <scope>NUCLEOTIDE SEQUENCE [LARGE SCALE GENOMIC DNA]</scope>
    <source>
        <tissue evidence="2">Leaf</tissue>
    </source>
</reference>
<organism evidence="2 3">
    <name type="scientific">Gossypium arboreum</name>
    <name type="common">Tree cotton</name>
    <name type="synonym">Gossypium nanking</name>
    <dbReference type="NCBI Taxonomy" id="29729"/>
    <lineage>
        <taxon>Eukaryota</taxon>
        <taxon>Viridiplantae</taxon>
        <taxon>Streptophyta</taxon>
        <taxon>Embryophyta</taxon>
        <taxon>Tracheophyta</taxon>
        <taxon>Spermatophyta</taxon>
        <taxon>Magnoliopsida</taxon>
        <taxon>eudicotyledons</taxon>
        <taxon>Gunneridae</taxon>
        <taxon>Pentapetalae</taxon>
        <taxon>rosids</taxon>
        <taxon>malvids</taxon>
        <taxon>Malvales</taxon>
        <taxon>Malvaceae</taxon>
        <taxon>Malvoideae</taxon>
        <taxon>Gossypium</taxon>
    </lineage>
</organism>
<dbReference type="EMBL" id="JARKNE010000001">
    <property type="protein sequence ID" value="KAK5845326.1"/>
    <property type="molecule type" value="Genomic_DNA"/>
</dbReference>
<protein>
    <submittedName>
        <fullName evidence="2">Uncharacterized protein</fullName>
    </submittedName>
</protein>
<accession>A0ABR0R1C2</accession>
<evidence type="ECO:0000256" key="1">
    <source>
        <dbReference type="SAM" id="MobiDB-lite"/>
    </source>
</evidence>
<name>A0ABR0R1C2_GOSAR</name>
<sequence length="117" mass="13540">MVALLRKVGVRIEFDIGELIFIEICQHDEKLYSKLNLPYLSLIFQILFLQNEKKNVKATEKYEKMPLEPKFSHKWLKVRHTIMDPGNMQEEEASTKDTTMFGTIGTDFDTVPGSSNT</sequence>
<proteinExistence type="predicted"/>
<gene>
    <name evidence="2" type="ORF">PVK06_001497</name>
</gene>
<evidence type="ECO:0000313" key="3">
    <source>
        <dbReference type="Proteomes" id="UP001358586"/>
    </source>
</evidence>
<keyword evidence="3" id="KW-1185">Reference proteome</keyword>
<dbReference type="Proteomes" id="UP001358586">
    <property type="component" value="Chromosome 1"/>
</dbReference>
<comment type="caution">
    <text evidence="2">The sequence shown here is derived from an EMBL/GenBank/DDBJ whole genome shotgun (WGS) entry which is preliminary data.</text>
</comment>